<sequence length="365" mass="41715">MQKWNRQLDKLAETDLKAANLKKGASRVFSRMLITKETIDRWVNLIPNDYGLCIVKSGLLVLMKLAQRHADNRQKIMDAFSEIQQIICNATLKRRSFQTDAQVCESAGNVYVSIVDAIEKLLDIVLAPSTSSRLHSKLLIEEKKDAIENKFLAERLDEKEQELQLYKKTQQVNLVNTPQQKAVISFRRLLQILSAPAPDQILVGNIETDFQRILAQRDEDLETVVNWDSRVDPNPQAQAHSILDQERFLQWIRGEHPDKLLIDGNFSTRGAVSLEKISAMSLFCPNFILSMNDLDSSYILLYFHCGLQSRPKDRWYGPTGLVLSVIIQVLVLLYDRSLLDLNILDRRSFVQALENHSLDELSRGG</sequence>
<evidence type="ECO:0000313" key="1">
    <source>
        <dbReference type="EMBL" id="PON29700.1"/>
    </source>
</evidence>
<organism evidence="1 2">
    <name type="scientific">Trichoderma gamsii</name>
    <dbReference type="NCBI Taxonomy" id="398673"/>
    <lineage>
        <taxon>Eukaryota</taxon>
        <taxon>Fungi</taxon>
        <taxon>Dikarya</taxon>
        <taxon>Ascomycota</taxon>
        <taxon>Pezizomycotina</taxon>
        <taxon>Sordariomycetes</taxon>
        <taxon>Hypocreomycetidae</taxon>
        <taxon>Hypocreales</taxon>
        <taxon>Hypocreaceae</taxon>
        <taxon>Trichoderma</taxon>
    </lineage>
</organism>
<reference evidence="1 2" key="1">
    <citation type="journal article" date="2016" name="Genome Announc.">
        <title>Draft Whole-Genome Sequence of Trichoderma gamsii T6085, a Promising Biocontrol Agent of Fusarium Head Blight on Wheat.</title>
        <authorList>
            <person name="Baroncelli R."/>
            <person name="Zapparata A."/>
            <person name="Piaggeschi G."/>
            <person name="Sarrocco S."/>
            <person name="Vannacci G."/>
        </authorList>
    </citation>
    <scope>NUCLEOTIDE SEQUENCE [LARGE SCALE GENOMIC DNA]</scope>
    <source>
        <strain evidence="1 2">T6085</strain>
    </source>
</reference>
<protein>
    <submittedName>
        <fullName evidence="1">Uncharacterized protein</fullName>
    </submittedName>
</protein>
<proteinExistence type="predicted"/>
<dbReference type="Proteomes" id="UP000054821">
    <property type="component" value="Unassembled WGS sequence"/>
</dbReference>
<dbReference type="RefSeq" id="XP_018660043.1">
    <property type="nucleotide sequence ID" value="XM_018806750.1"/>
</dbReference>
<gene>
    <name evidence="1" type="ORF">TGAM01_v201066</name>
</gene>
<dbReference type="STRING" id="398673.A0A2P4ZZH2"/>
<accession>A0A2P4ZZH2</accession>
<dbReference type="PANTHER" id="PTHR40619:SF3">
    <property type="entry name" value="FUNGAL STAND N-TERMINAL GOODBYE DOMAIN-CONTAINING PROTEIN"/>
    <property type="match status" value="1"/>
</dbReference>
<dbReference type="PANTHER" id="PTHR40619">
    <property type="entry name" value="FUNGAL STAND N-TERMINAL GOODBYE DOMAIN-CONTAINING PROTEIN"/>
    <property type="match status" value="1"/>
</dbReference>
<keyword evidence="2" id="KW-1185">Reference proteome</keyword>
<evidence type="ECO:0000313" key="2">
    <source>
        <dbReference type="Proteomes" id="UP000054821"/>
    </source>
</evidence>
<name>A0A2P4ZZH2_9HYPO</name>
<comment type="caution">
    <text evidence="1">The sequence shown here is derived from an EMBL/GenBank/DDBJ whole genome shotgun (WGS) entry which is preliminary data.</text>
</comment>
<dbReference type="EMBL" id="JPDN02000003">
    <property type="protein sequence ID" value="PON29700.1"/>
    <property type="molecule type" value="Genomic_DNA"/>
</dbReference>
<dbReference type="GeneID" id="29986833"/>
<dbReference type="AlphaFoldDB" id="A0A2P4ZZH2"/>